<dbReference type="SMART" id="SM00776">
    <property type="entry name" value="NPCBM"/>
    <property type="match status" value="1"/>
</dbReference>
<comment type="similarity">
    <text evidence="1 4">Belongs to the glycosyl hydrolase 27 family.</text>
</comment>
<dbReference type="Pfam" id="PF08305">
    <property type="entry name" value="NPCBM"/>
    <property type="match status" value="2"/>
</dbReference>
<dbReference type="Gene3D" id="2.60.120.1060">
    <property type="entry name" value="NPCBM/NEW2 domain"/>
    <property type="match status" value="2"/>
</dbReference>
<dbReference type="EMBL" id="RAPN01000001">
    <property type="protein sequence ID" value="RKD91817.1"/>
    <property type="molecule type" value="Genomic_DNA"/>
</dbReference>
<reference evidence="7 8" key="1">
    <citation type="submission" date="2018-09" db="EMBL/GenBank/DDBJ databases">
        <title>Genomic Encyclopedia of Archaeal and Bacterial Type Strains, Phase II (KMG-II): from individual species to whole genera.</title>
        <authorList>
            <person name="Goeker M."/>
        </authorList>
    </citation>
    <scope>NUCLEOTIDE SEQUENCE [LARGE SCALE GENOMIC DNA]</scope>
    <source>
        <strain evidence="7 8">DSM 27148</strain>
    </source>
</reference>
<feature type="chain" id="PRO_5019424379" description="Alpha-galactosidase" evidence="5">
    <location>
        <begin position="24"/>
        <end position="634"/>
    </location>
</feature>
<dbReference type="SUPFAM" id="SSF49785">
    <property type="entry name" value="Galactose-binding domain-like"/>
    <property type="match status" value="2"/>
</dbReference>
<evidence type="ECO:0000256" key="1">
    <source>
        <dbReference type="ARBA" id="ARBA00009743"/>
    </source>
</evidence>
<keyword evidence="5" id="KW-0732">Signal</keyword>
<dbReference type="AlphaFoldDB" id="A0A419W8L2"/>
<keyword evidence="8" id="KW-1185">Reference proteome</keyword>
<evidence type="ECO:0000313" key="7">
    <source>
        <dbReference type="EMBL" id="RKD91817.1"/>
    </source>
</evidence>
<protein>
    <recommendedName>
        <fullName evidence="4">Alpha-galactosidase</fullName>
        <ecNumber evidence="4">3.2.1.22</ecNumber>
    </recommendedName>
    <alternativeName>
        <fullName evidence="4">Melibiase</fullName>
    </alternativeName>
</protein>
<dbReference type="InterPro" id="IPR038637">
    <property type="entry name" value="NPCBM_sf"/>
</dbReference>
<dbReference type="InterPro" id="IPR008979">
    <property type="entry name" value="Galactose-bd-like_sf"/>
</dbReference>
<sequence>MNRYLFKNIIAIVLVFFSFEACKSQDGFDYSPSNNQEEEILPEEENVSPTSFHDWAITPPMGWNSWDCFGPSVVEDEVKANADYMAANLKDYGWEYVVVDIRWYVDNQTTGHYNAYDNSTFILDEYGRYMPSPTRFPSAANGAGFKPLADYIHSLGLKFGIHIMRGVPKEAVFNKMPIKGTEKTAADIYSTVSECTWLQDNYTVVAGKEGAQEYYNSIFDLYASWGLDFVKVDDLSRPYHADEIEMIRKAIDQTGRPIVFSMSPGATPVEEHEHAAANANMWRTIDDFWDNWAQLNYSFEKCAEWAPYIQPGAWPDADMLPMGKFIRGERATNRYTKFTADEQYTLMTLWTMFKSPLMFGGNLPDNDSFTNSLLTNSEVLNVHAHSVNNKQWLNENGLISWTADDPDTGDKFVALFNGGGDGFVNTRNLLYRSGTVSRLTDGYGEQIDIDLPEGSTQLYLIVNDGGDDYSCDHADWINPTIYLDNGDSIKLTDLTWKSAFAGWGNVAVNKSVSGGSLNVKGTVYENGIGTHSQSIIQYDIPANSIRFKAFAGLDIGGTSQVGGATVEFMVSVTDPTSYDDSAVSIPVDLKALGFPGECVIRDLWKHNDLGTFSGSAFAPTINYHGAGLYRISAL</sequence>
<dbReference type="InterPro" id="IPR017853">
    <property type="entry name" value="GH"/>
</dbReference>
<evidence type="ECO:0000256" key="2">
    <source>
        <dbReference type="ARBA" id="ARBA00022801"/>
    </source>
</evidence>
<name>A0A419W8L2_9BACT</name>
<dbReference type="CDD" id="cd14792">
    <property type="entry name" value="GH27"/>
    <property type="match status" value="1"/>
</dbReference>
<comment type="catalytic activity">
    <reaction evidence="4">
        <text>Hydrolysis of terminal, non-reducing alpha-D-galactose residues in alpha-D-galactosides, including galactose oligosaccharides, galactomannans and galactolipids.</text>
        <dbReference type="EC" id="3.2.1.22"/>
    </reaction>
</comment>
<evidence type="ECO:0000256" key="4">
    <source>
        <dbReference type="RuleBase" id="RU361168"/>
    </source>
</evidence>
<feature type="signal peptide" evidence="5">
    <location>
        <begin position="1"/>
        <end position="23"/>
    </location>
</feature>
<dbReference type="Pfam" id="PF16499">
    <property type="entry name" value="Melibiase_2"/>
    <property type="match status" value="2"/>
</dbReference>
<dbReference type="Gene3D" id="3.20.20.70">
    <property type="entry name" value="Aldolase class I"/>
    <property type="match status" value="1"/>
</dbReference>
<dbReference type="EC" id="3.2.1.22" evidence="4"/>
<dbReference type="SUPFAM" id="SSF51445">
    <property type="entry name" value="(Trans)glycosidases"/>
    <property type="match status" value="1"/>
</dbReference>
<keyword evidence="4" id="KW-1015">Disulfide bond</keyword>
<keyword evidence="3 4" id="KW-0326">Glycosidase</keyword>
<dbReference type="RefSeq" id="WP_120273086.1">
    <property type="nucleotide sequence ID" value="NZ_RAPN01000001.1"/>
</dbReference>
<dbReference type="GO" id="GO:0005975">
    <property type="term" value="P:carbohydrate metabolic process"/>
    <property type="evidence" value="ECO:0007669"/>
    <property type="project" value="InterPro"/>
</dbReference>
<dbReference type="OrthoDB" id="9807519at2"/>
<dbReference type="PANTHER" id="PTHR11452:SF42">
    <property type="entry name" value="ALPHA-GALACTOSIDASE"/>
    <property type="match status" value="1"/>
</dbReference>
<dbReference type="InterPro" id="IPR041233">
    <property type="entry name" value="Melibiase_C"/>
</dbReference>
<dbReference type="InterPro" id="IPR013785">
    <property type="entry name" value="Aldolase_TIM"/>
</dbReference>
<evidence type="ECO:0000256" key="5">
    <source>
        <dbReference type="SAM" id="SignalP"/>
    </source>
</evidence>
<dbReference type="InterPro" id="IPR002241">
    <property type="entry name" value="Glyco_hydro_27"/>
</dbReference>
<dbReference type="PRINTS" id="PR00740">
    <property type="entry name" value="GLHYDRLASE27"/>
</dbReference>
<dbReference type="Pfam" id="PF17801">
    <property type="entry name" value="Melibiase_C"/>
    <property type="match status" value="1"/>
</dbReference>
<evidence type="ECO:0000259" key="6">
    <source>
        <dbReference type="SMART" id="SM00776"/>
    </source>
</evidence>
<keyword evidence="2 4" id="KW-0378">Hydrolase</keyword>
<dbReference type="PANTHER" id="PTHR11452">
    <property type="entry name" value="ALPHA-GALACTOSIDASE/ALPHA-N-ACETYLGALACTOSAMINIDASE"/>
    <property type="match status" value="1"/>
</dbReference>
<proteinExistence type="inferred from homology"/>
<comment type="caution">
    <text evidence="7">The sequence shown here is derived from an EMBL/GenBank/DDBJ whole genome shotgun (WGS) entry which is preliminary data.</text>
</comment>
<dbReference type="Proteomes" id="UP000283387">
    <property type="component" value="Unassembled WGS sequence"/>
</dbReference>
<feature type="domain" description="Glycosyl hydrolase family 98 putative carbohydrate-binding module" evidence="6">
    <location>
        <begin position="484"/>
        <end position="602"/>
    </location>
</feature>
<evidence type="ECO:0000313" key="8">
    <source>
        <dbReference type="Proteomes" id="UP000283387"/>
    </source>
</evidence>
<dbReference type="GO" id="GO:0004557">
    <property type="term" value="F:alpha-galactosidase activity"/>
    <property type="evidence" value="ECO:0007669"/>
    <property type="project" value="UniProtKB-EC"/>
</dbReference>
<dbReference type="InterPro" id="IPR013222">
    <property type="entry name" value="Glyco_hyd_98_carb-bd"/>
</dbReference>
<gene>
    <name evidence="7" type="ORF">BC643_2184</name>
</gene>
<evidence type="ECO:0000256" key="3">
    <source>
        <dbReference type="ARBA" id="ARBA00023295"/>
    </source>
</evidence>
<organism evidence="7 8">
    <name type="scientific">Mangrovibacterium diazotrophicum</name>
    <dbReference type="NCBI Taxonomy" id="1261403"/>
    <lineage>
        <taxon>Bacteria</taxon>
        <taxon>Pseudomonadati</taxon>
        <taxon>Bacteroidota</taxon>
        <taxon>Bacteroidia</taxon>
        <taxon>Marinilabiliales</taxon>
        <taxon>Prolixibacteraceae</taxon>
        <taxon>Mangrovibacterium</taxon>
    </lineage>
</organism>
<accession>A0A419W8L2</accession>